<dbReference type="AlphaFoldDB" id="A0A2V2ZYR6"/>
<evidence type="ECO:0000313" key="3">
    <source>
        <dbReference type="Proteomes" id="UP000247150"/>
    </source>
</evidence>
<dbReference type="NCBIfam" id="TIGR02867">
    <property type="entry name" value="spore_II_P"/>
    <property type="match status" value="1"/>
</dbReference>
<dbReference type="Pfam" id="PF07454">
    <property type="entry name" value="SpoIIP"/>
    <property type="match status" value="1"/>
</dbReference>
<dbReference type="SUPFAM" id="SSF53187">
    <property type="entry name" value="Zn-dependent exopeptidases"/>
    <property type="match status" value="1"/>
</dbReference>
<name>A0A2V2ZYR6_9BACI</name>
<keyword evidence="1" id="KW-1133">Transmembrane helix</keyword>
<evidence type="ECO:0000313" key="2">
    <source>
        <dbReference type="EMBL" id="PWW29615.1"/>
    </source>
</evidence>
<reference evidence="2 3" key="1">
    <citation type="submission" date="2018-05" db="EMBL/GenBank/DDBJ databases">
        <title>Freshwater and sediment microbial communities from various areas in North America, analyzing microbe dynamics in response to fracking.</title>
        <authorList>
            <person name="Lamendella R."/>
        </authorList>
    </citation>
    <scope>NUCLEOTIDE SEQUENCE [LARGE SCALE GENOMIC DNA]</scope>
    <source>
        <strain evidence="2 3">15_TX</strain>
    </source>
</reference>
<dbReference type="OrthoDB" id="1633470at2"/>
<keyword evidence="1" id="KW-0472">Membrane</keyword>
<sequence length="378" mass="42173">MNSKLRVHSVFFYINSWLFSICAVVVLAGIVTVYPSAFTSSHVNLLLKDIKADQLFIHFLKAENHYFYRDMPTETYSLPGTLFKLATNTQPQDVRTFLGRELPGFSIFDTGIAVAGEGTDFTNLPVESAPPLEVLLKERELALDNGDGGSTAAPPAIPDKKSVLIYHSHSWESFAPLLKDVKDSNEAVSPNEQVNVIAVGKKLSEELAKKGIGAEHDKTNTAAELKKKGWSWESSYSLSRETVQTAMTENKNVKFLIDIHRDSLPREETTALIGQKQYARLFFVVGKEHKNYEQNLKVASELHKALEAKYKGISRGVFVKGKSEGNGIYNQDLSERALLLEFGGVENNLDELNHSIEAFSEVFSEYYWKAETVNAEGN</sequence>
<evidence type="ECO:0000256" key="1">
    <source>
        <dbReference type="SAM" id="Phobius"/>
    </source>
</evidence>
<dbReference type="EMBL" id="QGTW01000004">
    <property type="protein sequence ID" value="PWW29615.1"/>
    <property type="molecule type" value="Genomic_DNA"/>
</dbReference>
<dbReference type="RefSeq" id="WP_110064666.1">
    <property type="nucleotide sequence ID" value="NZ_QGTW01000004.1"/>
</dbReference>
<dbReference type="InterPro" id="IPR010897">
    <property type="entry name" value="Spore_II_P"/>
</dbReference>
<keyword evidence="1" id="KW-0812">Transmembrane</keyword>
<gene>
    <name evidence="2" type="ORF">DFO73_104255</name>
</gene>
<proteinExistence type="predicted"/>
<protein>
    <submittedName>
        <fullName evidence="2">Stage II sporulation protein P</fullName>
    </submittedName>
</protein>
<feature type="transmembrane region" description="Helical" evidence="1">
    <location>
        <begin position="12"/>
        <end position="34"/>
    </location>
</feature>
<accession>A0A2V2ZYR6</accession>
<comment type="caution">
    <text evidence="2">The sequence shown here is derived from an EMBL/GenBank/DDBJ whole genome shotgun (WGS) entry which is preliminary data.</text>
</comment>
<dbReference type="Proteomes" id="UP000247150">
    <property type="component" value="Unassembled WGS sequence"/>
</dbReference>
<organism evidence="2 3">
    <name type="scientific">Cytobacillus oceanisediminis</name>
    <dbReference type="NCBI Taxonomy" id="665099"/>
    <lineage>
        <taxon>Bacteria</taxon>
        <taxon>Bacillati</taxon>
        <taxon>Bacillota</taxon>
        <taxon>Bacilli</taxon>
        <taxon>Bacillales</taxon>
        <taxon>Bacillaceae</taxon>
        <taxon>Cytobacillus</taxon>
    </lineage>
</organism>